<accession>F9XRL5</accession>
<protein>
    <submittedName>
        <fullName evidence="2">Uncharacterized protein</fullName>
    </submittedName>
</protein>
<name>F9XRL5_ZYMTI</name>
<feature type="region of interest" description="Disordered" evidence="1">
    <location>
        <begin position="267"/>
        <end position="351"/>
    </location>
</feature>
<keyword evidence="3" id="KW-1185">Reference proteome</keyword>
<evidence type="ECO:0000256" key="1">
    <source>
        <dbReference type="SAM" id="MobiDB-lite"/>
    </source>
</evidence>
<dbReference type="InParanoid" id="F9XRL5"/>
<sequence>MSGDENIDPALLGSSKSQRDEHHKNLGVSKKRKRAKDLYDAAIKSLWGPQITGDIVEYNEAMKKFQDQVKNFKHGTLTRMQAFVEEIIEANASILTLPEAGLQIKFESVFSPENFCRVHYYMEKYVDLDKSHKNGVKFAKTTFAQLAIEVMAFVKVLRDKATKKDGTARDRLTAAFAAIPNHPAFKRIRRDKHFVEKTSCSLGRKKEKQGRDLSVLSRMNVEMEYSSEEEEDSPTEHIRSIRTAAASSSSQLQSLLESRPILADEHSGLVRAGRRSTAASIDPRLLEHRPTSNSHQHHRSDQRVRDQDSSRAIQQSQAIQQTQDHGGSTAQRSPLKSLSINAQPTRPHRRTKTWMWRRKTVAISQTEEVFHWSIAEQYNERLPPPPPPPIPLKDVLTGCGQQAGHCHFILAGDTAMQSILSQPSWCSVEHHVEVQCQPQRLIAVPLTEHCDKQHCGLIADGALLLTERCVVNIVINCQRGAPDRAPPLDFVKRLRFKPCCRLNVSHANRLAGCRTLMVQEADRLKRTVVSQEAVCLAGWRVIVSQAVIGGFGELGGGWGGWRGWRGWKV</sequence>
<dbReference type="EMBL" id="CM001213">
    <property type="protein sequence ID" value="EGP82107.1"/>
    <property type="molecule type" value="Genomic_DNA"/>
</dbReference>
<dbReference type="Proteomes" id="UP000008062">
    <property type="component" value="Chromosome 18"/>
</dbReference>
<gene>
    <name evidence="2" type="ORF">MYCGRDRAFT_97861</name>
</gene>
<feature type="compositionally biased region" description="Polar residues" evidence="1">
    <location>
        <begin position="322"/>
        <end position="344"/>
    </location>
</feature>
<reference evidence="2 3" key="1">
    <citation type="journal article" date="2011" name="PLoS Genet.">
        <title>Finished genome of the fungal wheat pathogen Mycosphaerella graminicola reveals dispensome structure, chromosome plasticity, and stealth pathogenesis.</title>
        <authorList>
            <person name="Goodwin S.B."/>
            <person name="Ben M'barek S."/>
            <person name="Dhillon B."/>
            <person name="Wittenberg A.H.J."/>
            <person name="Crane C.F."/>
            <person name="Hane J.K."/>
            <person name="Foster A.J."/>
            <person name="Van der Lee T.A.J."/>
            <person name="Grimwood J."/>
            <person name="Aerts A."/>
            <person name="Antoniw J."/>
            <person name="Bailey A."/>
            <person name="Bluhm B."/>
            <person name="Bowler J."/>
            <person name="Bristow J."/>
            <person name="van der Burgt A."/>
            <person name="Canto-Canche B."/>
            <person name="Churchill A.C.L."/>
            <person name="Conde-Ferraez L."/>
            <person name="Cools H.J."/>
            <person name="Coutinho P.M."/>
            <person name="Csukai M."/>
            <person name="Dehal P."/>
            <person name="De Wit P."/>
            <person name="Donzelli B."/>
            <person name="van de Geest H.C."/>
            <person name="van Ham R.C.H.J."/>
            <person name="Hammond-Kosack K.E."/>
            <person name="Henrissat B."/>
            <person name="Kilian A."/>
            <person name="Kobayashi A.K."/>
            <person name="Koopmann E."/>
            <person name="Kourmpetis Y."/>
            <person name="Kuzniar A."/>
            <person name="Lindquist E."/>
            <person name="Lombard V."/>
            <person name="Maliepaard C."/>
            <person name="Martins N."/>
            <person name="Mehrabi R."/>
            <person name="Nap J.P.H."/>
            <person name="Ponomarenko A."/>
            <person name="Rudd J.J."/>
            <person name="Salamov A."/>
            <person name="Schmutz J."/>
            <person name="Schouten H.J."/>
            <person name="Shapiro H."/>
            <person name="Stergiopoulos I."/>
            <person name="Torriani S.F.F."/>
            <person name="Tu H."/>
            <person name="de Vries R.P."/>
            <person name="Waalwijk C."/>
            <person name="Ware S.B."/>
            <person name="Wiebenga A."/>
            <person name="Zwiers L.-H."/>
            <person name="Oliver R.P."/>
            <person name="Grigoriev I.V."/>
            <person name="Kema G.H.J."/>
        </authorList>
    </citation>
    <scope>NUCLEOTIDE SEQUENCE [LARGE SCALE GENOMIC DNA]</scope>
    <source>
        <strain evidence="3">CBS 115943 / IPO323</strain>
    </source>
</reference>
<dbReference type="RefSeq" id="XP_003847131.1">
    <property type="nucleotide sequence ID" value="XM_003847083.1"/>
</dbReference>
<dbReference type="KEGG" id="ztr:MYCGRDRAFT_97861"/>
<feature type="compositionally biased region" description="Low complexity" evidence="1">
    <location>
        <begin position="310"/>
        <end position="321"/>
    </location>
</feature>
<dbReference type="GeneID" id="13399485"/>
<organism evidence="2 3">
    <name type="scientific">Zymoseptoria tritici (strain CBS 115943 / IPO323)</name>
    <name type="common">Speckled leaf blotch fungus</name>
    <name type="synonym">Septoria tritici</name>
    <dbReference type="NCBI Taxonomy" id="336722"/>
    <lineage>
        <taxon>Eukaryota</taxon>
        <taxon>Fungi</taxon>
        <taxon>Dikarya</taxon>
        <taxon>Ascomycota</taxon>
        <taxon>Pezizomycotina</taxon>
        <taxon>Dothideomycetes</taxon>
        <taxon>Dothideomycetidae</taxon>
        <taxon>Mycosphaerellales</taxon>
        <taxon>Mycosphaerellaceae</taxon>
        <taxon>Zymoseptoria</taxon>
    </lineage>
</organism>
<dbReference type="OrthoDB" id="4761620at2759"/>
<dbReference type="AlphaFoldDB" id="F9XRL5"/>
<evidence type="ECO:0000313" key="2">
    <source>
        <dbReference type="EMBL" id="EGP82107.1"/>
    </source>
</evidence>
<feature type="compositionally biased region" description="Basic and acidic residues" evidence="1">
    <location>
        <begin position="299"/>
        <end position="309"/>
    </location>
</feature>
<proteinExistence type="predicted"/>
<dbReference type="HOGENOM" id="CLU_479149_0_0_1"/>
<feature type="region of interest" description="Disordered" evidence="1">
    <location>
        <begin position="1"/>
        <end position="29"/>
    </location>
</feature>
<evidence type="ECO:0000313" key="3">
    <source>
        <dbReference type="Proteomes" id="UP000008062"/>
    </source>
</evidence>